<feature type="compositionally biased region" description="Low complexity" evidence="23">
    <location>
        <begin position="837"/>
        <end position="848"/>
    </location>
</feature>
<keyword evidence="9" id="KW-0479">Metal-binding</keyword>
<keyword evidence="10" id="KW-0732">Signal</keyword>
<dbReference type="CDD" id="cd14054">
    <property type="entry name" value="STKc_BMPR2_AMHR2"/>
    <property type="match status" value="1"/>
</dbReference>
<evidence type="ECO:0000259" key="25">
    <source>
        <dbReference type="PROSITE" id="PS50011"/>
    </source>
</evidence>
<comment type="cofactor">
    <cofactor evidence="2">
        <name>Mg(2+)</name>
        <dbReference type="ChEBI" id="CHEBI:18420"/>
    </cofactor>
</comment>
<dbReference type="InterPro" id="IPR017441">
    <property type="entry name" value="Protein_kinase_ATP_BS"/>
</dbReference>
<evidence type="ECO:0000256" key="22">
    <source>
        <dbReference type="PROSITE-ProRule" id="PRU10141"/>
    </source>
</evidence>
<organism evidence="26 27">
    <name type="scientific">Strigamia maritima</name>
    <name type="common">European centipede</name>
    <name type="synonym">Geophilus maritimus</name>
    <dbReference type="NCBI Taxonomy" id="126957"/>
    <lineage>
        <taxon>Eukaryota</taxon>
        <taxon>Metazoa</taxon>
        <taxon>Ecdysozoa</taxon>
        <taxon>Arthropoda</taxon>
        <taxon>Myriapoda</taxon>
        <taxon>Chilopoda</taxon>
        <taxon>Pleurostigmophora</taxon>
        <taxon>Geophilomorpha</taxon>
        <taxon>Linotaeniidae</taxon>
        <taxon>Strigamia</taxon>
    </lineage>
</organism>
<evidence type="ECO:0000256" key="20">
    <source>
        <dbReference type="ARBA" id="ARBA00047681"/>
    </source>
</evidence>
<keyword evidence="18" id="KW-0325">Glycoprotein</keyword>
<dbReference type="GO" id="GO:0005024">
    <property type="term" value="F:transforming growth factor beta receptor activity"/>
    <property type="evidence" value="ECO:0007669"/>
    <property type="project" value="TreeGrafter"/>
</dbReference>
<keyword evidence="16 24" id="KW-0472">Membrane</keyword>
<dbReference type="InterPro" id="IPR001245">
    <property type="entry name" value="Ser-Thr/Tyr_kinase_cat_dom"/>
</dbReference>
<dbReference type="InterPro" id="IPR000333">
    <property type="entry name" value="TGFB_receptor"/>
</dbReference>
<dbReference type="OMA" id="CWINSED"/>
<proteinExistence type="inferred from homology"/>
<comment type="similarity">
    <text evidence="4">Belongs to the protein kinase superfamily. TKL Ser/Thr protein kinase family. TGFB receptor subfamily.</text>
</comment>
<keyword evidence="13 22" id="KW-0067">ATP-binding</keyword>
<dbReference type="Gene3D" id="2.10.60.10">
    <property type="entry name" value="CD59"/>
    <property type="match status" value="1"/>
</dbReference>
<dbReference type="GO" id="GO:0005524">
    <property type="term" value="F:ATP binding"/>
    <property type="evidence" value="ECO:0007669"/>
    <property type="project" value="UniProtKB-UniRule"/>
</dbReference>
<comment type="catalytic activity">
    <reaction evidence="20">
        <text>L-seryl-[receptor-protein] + ATP = O-phospho-L-seryl-[receptor-protein] + ADP + H(+)</text>
        <dbReference type="Rhea" id="RHEA:18673"/>
        <dbReference type="Rhea" id="RHEA-COMP:11022"/>
        <dbReference type="Rhea" id="RHEA-COMP:11023"/>
        <dbReference type="ChEBI" id="CHEBI:15378"/>
        <dbReference type="ChEBI" id="CHEBI:29999"/>
        <dbReference type="ChEBI" id="CHEBI:30616"/>
        <dbReference type="ChEBI" id="CHEBI:83421"/>
        <dbReference type="ChEBI" id="CHEBI:456216"/>
        <dbReference type="EC" id="2.7.11.30"/>
    </reaction>
</comment>
<keyword evidence="11 22" id="KW-0547">Nucleotide-binding</keyword>
<dbReference type="InterPro" id="IPR000472">
    <property type="entry name" value="Activin_recp"/>
</dbReference>
<keyword evidence="8 24" id="KW-0812">Transmembrane</keyword>
<dbReference type="CDD" id="cd23533">
    <property type="entry name" value="TFP_LU_ECD_BMPR2_like"/>
    <property type="match status" value="1"/>
</dbReference>
<evidence type="ECO:0000256" key="21">
    <source>
        <dbReference type="ARBA" id="ARBA00048773"/>
    </source>
</evidence>
<comment type="similarity">
    <text evidence="19">Belongs to the scoloptoxin-05 family.</text>
</comment>
<protein>
    <recommendedName>
        <fullName evidence="5">receptor protein serine/threonine kinase</fullName>
        <ecNumber evidence="5">2.7.11.30</ecNumber>
    </recommendedName>
</protein>
<dbReference type="Pfam" id="PF07714">
    <property type="entry name" value="PK_Tyr_Ser-Thr"/>
    <property type="match status" value="1"/>
</dbReference>
<evidence type="ECO:0000256" key="4">
    <source>
        <dbReference type="ARBA" id="ARBA00009605"/>
    </source>
</evidence>
<evidence type="ECO:0000256" key="24">
    <source>
        <dbReference type="SAM" id="Phobius"/>
    </source>
</evidence>
<evidence type="ECO:0000256" key="8">
    <source>
        <dbReference type="ARBA" id="ARBA00022692"/>
    </source>
</evidence>
<feature type="region of interest" description="Disordered" evidence="23">
    <location>
        <begin position="695"/>
        <end position="715"/>
    </location>
</feature>
<evidence type="ECO:0000256" key="12">
    <source>
        <dbReference type="ARBA" id="ARBA00022777"/>
    </source>
</evidence>
<evidence type="ECO:0000313" key="26">
    <source>
        <dbReference type="EnsemblMetazoa" id="SMAR009121-PA"/>
    </source>
</evidence>
<feature type="domain" description="Protein kinase" evidence="25">
    <location>
        <begin position="230"/>
        <end position="538"/>
    </location>
</feature>
<dbReference type="PANTHER" id="PTHR23255">
    <property type="entry name" value="TRANSFORMING GROWTH FACTOR-BETA RECEPTOR TYPE I AND II"/>
    <property type="match status" value="1"/>
</dbReference>
<sequence>MGSEMKILPLGKMRRNNVLVAVFFSLVFGFASASELTCAYMYREPVKEMPSMSVDENGKESEVGGDGEILSDNKTVLCPRSTYYCYALWQEDPQNKNLTSMLAQGCWESSDKYDCESSECVAKKKPPKAMNNTKFCCCSGASCNINVTDIYVPTTDAPEIVQPAFPYKEPVVNKTETVIISVICSVVFILTFIAGYRVWSGFRKPSPDSLHVMESSFPPSSTPTYDLTTLKLQEIIGRGRYGSVWKAKLNDKYVAAKVFPSQHRQYYLNEKDIYTLPYFEHFSLPKFLGSEERVNADGRSEYLIVMTYAPYGCLQDYLRSNVIDWTTLCKMSQSVAKGLAHLHDDIRKGDKIKPCISHRDLNSRNVLVREDLSCFICDMGFAMKLSGSKYYGHNGEEQYAETTSLTDVGTLRYMAPEVLEGAVNLRDCETSLKQIDVYSLGLVLWEIMTRCEDLYQGLEVPEYRLPFEAEIGLHPSFEQMQVLISKNKARPLFSDLWKDTNQAVRLLKETIEDCWDPDADARLTSLCVDERLQELPILWERHKMNLVITGVSPTVNPTSTRNSAVLMPGANVTTNQDAANIPNSVLLVDLLNPLPRYQTRPSYQHNAESSTSEATVETIVTTSPSEPLVSISPNVNECPANKNAKSQQAVTRATSVPLQPYQGRNPCLERNMIMEPLDEVSISGNTLLEKGSKFKNSATVNNNNNNNNNVSSNSRDVDVDNIFEALQTTDNVESNSLISNDVLNQSTRTCNPIPYVQNAVHGTLPTRPKQPNVPGNGQHYDQKPKKGPFGGRFDRKKNPGPSDQKSNPKKSKDWGIKSFLERKRTGKQNGVTEEADASQQQQRAQSLSKSNLVVRPENRPVATEVCLLQQNSKDIPQTVTRPTNGPYKSIENGFVPNGSRHTAEVGVAHLAPTTLQNGQAPVIKHRSSASSSLSGSNGLINCHSETDLLNTKVEPKLKRPTTLPLKGHWSKEMGNGQVRKPRNVGDGSQNEKAALLPDDKKVVKNDINHVLGRAKITKRVKTPFKMKTSRFSLVDDRMMCASEDGDGVPASQVRSCISLPIDIDSVDAQVSAKEADADCKEVNPMNFNSRTNDGKFVDRKNSDVLKNGLVVNRWKNDQFKATDSGNDLYQVSCL</sequence>
<name>T1J656_STRMM</name>
<dbReference type="Gene3D" id="1.10.510.10">
    <property type="entry name" value="Transferase(Phosphotransferase) domain 1"/>
    <property type="match status" value="1"/>
</dbReference>
<evidence type="ECO:0000256" key="15">
    <source>
        <dbReference type="ARBA" id="ARBA00022989"/>
    </source>
</evidence>
<dbReference type="SUPFAM" id="SSF57302">
    <property type="entry name" value="Snake toxin-like"/>
    <property type="match status" value="1"/>
</dbReference>
<accession>T1J656</accession>
<dbReference type="EC" id="2.7.11.30" evidence="5"/>
<keyword evidence="15 24" id="KW-1133">Transmembrane helix</keyword>
<evidence type="ECO:0000256" key="19">
    <source>
        <dbReference type="ARBA" id="ARBA00025739"/>
    </source>
</evidence>
<feature type="transmembrane region" description="Helical" evidence="24">
    <location>
        <begin position="178"/>
        <end position="199"/>
    </location>
</feature>
<evidence type="ECO:0000256" key="2">
    <source>
        <dbReference type="ARBA" id="ARBA00001946"/>
    </source>
</evidence>
<dbReference type="InterPro" id="IPR000719">
    <property type="entry name" value="Prot_kinase_dom"/>
</dbReference>
<dbReference type="SUPFAM" id="SSF56112">
    <property type="entry name" value="Protein kinase-like (PK-like)"/>
    <property type="match status" value="1"/>
</dbReference>
<feature type="region of interest" description="Disordered" evidence="23">
    <location>
        <begin position="601"/>
        <end position="626"/>
    </location>
</feature>
<dbReference type="eggNOG" id="KOG3653">
    <property type="taxonomic scope" value="Eukaryota"/>
</dbReference>
<dbReference type="InterPro" id="IPR011009">
    <property type="entry name" value="Kinase-like_dom_sf"/>
</dbReference>
<feature type="region of interest" description="Disordered" evidence="23">
    <location>
        <begin position="641"/>
        <end position="662"/>
    </location>
</feature>
<feature type="region of interest" description="Disordered" evidence="23">
    <location>
        <begin position="960"/>
        <end position="991"/>
    </location>
</feature>
<keyword evidence="7" id="KW-0808">Transferase</keyword>
<feature type="region of interest" description="Disordered" evidence="23">
    <location>
        <begin position="916"/>
        <end position="937"/>
    </location>
</feature>
<dbReference type="PROSITE" id="PS00107">
    <property type="entry name" value="PROTEIN_KINASE_ATP"/>
    <property type="match status" value="1"/>
</dbReference>
<dbReference type="EMBL" id="JH431872">
    <property type="status" value="NOT_ANNOTATED_CDS"/>
    <property type="molecule type" value="Genomic_DNA"/>
</dbReference>
<evidence type="ECO:0000256" key="6">
    <source>
        <dbReference type="ARBA" id="ARBA00022527"/>
    </source>
</evidence>
<dbReference type="PhylomeDB" id="T1J656"/>
<dbReference type="Gene3D" id="3.30.200.20">
    <property type="entry name" value="Phosphorylase Kinase, domain 1"/>
    <property type="match status" value="1"/>
</dbReference>
<evidence type="ECO:0000256" key="17">
    <source>
        <dbReference type="ARBA" id="ARBA00023170"/>
    </source>
</evidence>
<dbReference type="HOGENOM" id="CLU_008986_0_0_1"/>
<evidence type="ECO:0000256" key="14">
    <source>
        <dbReference type="ARBA" id="ARBA00022842"/>
    </source>
</evidence>
<evidence type="ECO:0000256" key="11">
    <source>
        <dbReference type="ARBA" id="ARBA00022741"/>
    </source>
</evidence>
<dbReference type="InterPro" id="IPR045860">
    <property type="entry name" value="Snake_toxin-like_sf"/>
</dbReference>
<comment type="cofactor">
    <cofactor evidence="1">
        <name>Mn(2+)</name>
        <dbReference type="ChEBI" id="CHEBI:29035"/>
    </cofactor>
</comment>
<dbReference type="STRING" id="126957.T1J656"/>
<evidence type="ECO:0000256" key="3">
    <source>
        <dbReference type="ARBA" id="ARBA00004479"/>
    </source>
</evidence>
<comment type="subcellular location">
    <subcellularLocation>
        <location evidence="3">Membrane</location>
        <topology evidence="3">Single-pass type I membrane protein</topology>
    </subcellularLocation>
</comment>
<evidence type="ECO:0000256" key="5">
    <source>
        <dbReference type="ARBA" id="ARBA00012401"/>
    </source>
</evidence>
<dbReference type="PROSITE" id="PS50011">
    <property type="entry name" value="PROTEIN_KINASE_DOM"/>
    <property type="match status" value="1"/>
</dbReference>
<keyword evidence="27" id="KW-1185">Reference proteome</keyword>
<evidence type="ECO:0000256" key="1">
    <source>
        <dbReference type="ARBA" id="ARBA00001936"/>
    </source>
</evidence>
<dbReference type="GO" id="GO:0005886">
    <property type="term" value="C:plasma membrane"/>
    <property type="evidence" value="ECO:0007669"/>
    <property type="project" value="TreeGrafter"/>
</dbReference>
<feature type="compositionally biased region" description="Low complexity" evidence="23">
    <location>
        <begin position="700"/>
        <end position="714"/>
    </location>
</feature>
<reference evidence="27" key="1">
    <citation type="submission" date="2011-05" db="EMBL/GenBank/DDBJ databases">
        <authorList>
            <person name="Richards S.R."/>
            <person name="Qu J."/>
            <person name="Jiang H."/>
            <person name="Jhangiani S.N."/>
            <person name="Agravi P."/>
            <person name="Goodspeed R."/>
            <person name="Gross S."/>
            <person name="Mandapat C."/>
            <person name="Jackson L."/>
            <person name="Mathew T."/>
            <person name="Pu L."/>
            <person name="Thornton R."/>
            <person name="Saada N."/>
            <person name="Wilczek-Boney K.B."/>
            <person name="Lee S."/>
            <person name="Kovar C."/>
            <person name="Wu Y."/>
            <person name="Scherer S.E."/>
            <person name="Worley K.C."/>
            <person name="Muzny D.M."/>
            <person name="Gibbs R."/>
        </authorList>
    </citation>
    <scope>NUCLEOTIDE SEQUENCE</scope>
    <source>
        <strain evidence="27">Brora</strain>
    </source>
</reference>
<evidence type="ECO:0000256" key="7">
    <source>
        <dbReference type="ARBA" id="ARBA00022679"/>
    </source>
</evidence>
<feature type="binding site" evidence="22">
    <location>
        <position position="257"/>
    </location>
    <ligand>
        <name>ATP</name>
        <dbReference type="ChEBI" id="CHEBI:30616"/>
    </ligand>
</feature>
<evidence type="ECO:0000256" key="10">
    <source>
        <dbReference type="ARBA" id="ARBA00022729"/>
    </source>
</evidence>
<evidence type="ECO:0000256" key="16">
    <source>
        <dbReference type="ARBA" id="ARBA00023136"/>
    </source>
</evidence>
<feature type="compositionally biased region" description="Basic and acidic residues" evidence="23">
    <location>
        <begin position="810"/>
        <end position="823"/>
    </location>
</feature>
<dbReference type="PANTHER" id="PTHR23255:SF100">
    <property type="entry name" value="RECEPTOR PROTEIN SERINE_THREONINE KINASE"/>
    <property type="match status" value="1"/>
</dbReference>
<dbReference type="FunFam" id="1.10.510.10:FF:000487">
    <property type="entry name" value="Anti-Muellerian hormone type-2 receptor"/>
    <property type="match status" value="1"/>
</dbReference>
<keyword evidence="14" id="KW-0460">Magnesium</keyword>
<feature type="region of interest" description="Disordered" evidence="23">
    <location>
        <begin position="759"/>
        <end position="856"/>
    </location>
</feature>
<reference evidence="26" key="2">
    <citation type="submission" date="2015-02" db="UniProtKB">
        <authorList>
            <consortium name="EnsemblMetazoa"/>
        </authorList>
    </citation>
    <scope>IDENTIFICATION</scope>
</reference>
<comment type="catalytic activity">
    <reaction evidence="21">
        <text>L-threonyl-[receptor-protein] + ATP = O-phospho-L-threonyl-[receptor-protein] + ADP + H(+)</text>
        <dbReference type="Rhea" id="RHEA:44880"/>
        <dbReference type="Rhea" id="RHEA-COMP:11024"/>
        <dbReference type="Rhea" id="RHEA-COMP:11025"/>
        <dbReference type="ChEBI" id="CHEBI:15378"/>
        <dbReference type="ChEBI" id="CHEBI:30013"/>
        <dbReference type="ChEBI" id="CHEBI:30616"/>
        <dbReference type="ChEBI" id="CHEBI:61977"/>
        <dbReference type="ChEBI" id="CHEBI:456216"/>
        <dbReference type="EC" id="2.7.11.30"/>
    </reaction>
</comment>
<dbReference type="Proteomes" id="UP000014500">
    <property type="component" value="Unassembled WGS sequence"/>
</dbReference>
<dbReference type="Pfam" id="PF01064">
    <property type="entry name" value="Activin_recp"/>
    <property type="match status" value="1"/>
</dbReference>
<keyword evidence="17" id="KW-0675">Receptor</keyword>
<dbReference type="AlphaFoldDB" id="T1J656"/>
<dbReference type="EnsemblMetazoa" id="SMAR009121-RA">
    <property type="protein sequence ID" value="SMAR009121-PA"/>
    <property type="gene ID" value="SMAR009121"/>
</dbReference>
<evidence type="ECO:0000313" key="27">
    <source>
        <dbReference type="Proteomes" id="UP000014500"/>
    </source>
</evidence>
<feature type="region of interest" description="Disordered" evidence="23">
    <location>
        <begin position="875"/>
        <end position="900"/>
    </location>
</feature>
<dbReference type="FunFam" id="3.30.200.20:FF:000094">
    <property type="entry name" value="Serine/threonine-protein kinase receptor"/>
    <property type="match status" value="1"/>
</dbReference>
<evidence type="ECO:0000256" key="9">
    <source>
        <dbReference type="ARBA" id="ARBA00022723"/>
    </source>
</evidence>
<evidence type="ECO:0000256" key="18">
    <source>
        <dbReference type="ARBA" id="ARBA00023180"/>
    </source>
</evidence>
<evidence type="ECO:0000256" key="23">
    <source>
        <dbReference type="SAM" id="MobiDB-lite"/>
    </source>
</evidence>
<feature type="compositionally biased region" description="Polar residues" evidence="23">
    <location>
        <begin position="643"/>
        <end position="657"/>
    </location>
</feature>
<evidence type="ECO:0000256" key="13">
    <source>
        <dbReference type="ARBA" id="ARBA00022840"/>
    </source>
</evidence>
<dbReference type="GO" id="GO:0043235">
    <property type="term" value="C:receptor complex"/>
    <property type="evidence" value="ECO:0007669"/>
    <property type="project" value="TreeGrafter"/>
</dbReference>
<dbReference type="GO" id="GO:0030509">
    <property type="term" value="P:BMP signaling pathway"/>
    <property type="evidence" value="ECO:0007669"/>
    <property type="project" value="TreeGrafter"/>
</dbReference>
<keyword evidence="6" id="KW-0723">Serine/threonine-protein kinase</keyword>
<keyword evidence="12" id="KW-0418">Kinase</keyword>